<accession>A0A1G6KH06</accession>
<dbReference type="InterPro" id="IPR019752">
    <property type="entry name" value="Pyrv/ketoisovalerate_OxRed_cat"/>
</dbReference>
<dbReference type="STRING" id="604330.SAMN04489857_1031"/>
<dbReference type="InterPro" id="IPR002869">
    <property type="entry name" value="Pyrv_flavodox_OxRed_cen"/>
</dbReference>
<dbReference type="SUPFAM" id="SSF53323">
    <property type="entry name" value="Pyruvate-ferredoxin oxidoreductase, PFOR, domain III"/>
    <property type="match status" value="1"/>
</dbReference>
<proteinExistence type="predicted"/>
<dbReference type="Proteomes" id="UP000198528">
    <property type="component" value="Unassembled WGS sequence"/>
</dbReference>
<dbReference type="Pfam" id="PF01558">
    <property type="entry name" value="POR"/>
    <property type="match status" value="1"/>
</dbReference>
<evidence type="ECO:0000313" key="3">
    <source>
        <dbReference type="EMBL" id="SDC30392.1"/>
    </source>
</evidence>
<dbReference type="InterPro" id="IPR052198">
    <property type="entry name" value="IorB_Oxidoreductase"/>
</dbReference>
<dbReference type="GO" id="GO:0016903">
    <property type="term" value="F:oxidoreductase activity, acting on the aldehyde or oxo group of donors"/>
    <property type="evidence" value="ECO:0007669"/>
    <property type="project" value="InterPro"/>
</dbReference>
<reference evidence="4" key="1">
    <citation type="submission" date="2016-10" db="EMBL/GenBank/DDBJ databases">
        <authorList>
            <person name="Varghese N."/>
            <person name="Submissions S."/>
        </authorList>
    </citation>
    <scope>NUCLEOTIDE SEQUENCE [LARGE SCALE GENOMIC DNA]</scope>
    <source>
        <strain evidence="4">DSM 22619</strain>
    </source>
</reference>
<dbReference type="Gene3D" id="3.40.920.10">
    <property type="entry name" value="Pyruvate-ferredoxin oxidoreductase, PFOR, domain III"/>
    <property type="match status" value="1"/>
</dbReference>
<dbReference type="AlphaFoldDB" id="A0A1G6KH06"/>
<keyword evidence="3" id="KW-0670">Pyruvate</keyword>
<dbReference type="PANTHER" id="PTHR43854:SF1">
    <property type="entry name" value="INDOLEPYRUVATE OXIDOREDUCTASE SUBUNIT IORB"/>
    <property type="match status" value="1"/>
</dbReference>
<name>A0A1G6KH06_9ACTN</name>
<dbReference type="RefSeq" id="WP_090846162.1">
    <property type="nucleotide sequence ID" value="NZ_FMZL01000008.1"/>
</dbReference>
<evidence type="ECO:0000259" key="2">
    <source>
        <dbReference type="Pfam" id="PF01558"/>
    </source>
</evidence>
<organism evidence="3 4">
    <name type="scientific">Parafannyhessea umbonata</name>
    <dbReference type="NCBI Taxonomy" id="604330"/>
    <lineage>
        <taxon>Bacteria</taxon>
        <taxon>Bacillati</taxon>
        <taxon>Actinomycetota</taxon>
        <taxon>Coriobacteriia</taxon>
        <taxon>Coriobacteriales</taxon>
        <taxon>Atopobiaceae</taxon>
        <taxon>Parafannyhessea</taxon>
    </lineage>
</organism>
<dbReference type="PANTHER" id="PTHR43854">
    <property type="entry name" value="INDOLEPYRUVATE OXIDOREDUCTASE SUBUNIT IORB"/>
    <property type="match status" value="1"/>
</dbReference>
<evidence type="ECO:0000313" key="4">
    <source>
        <dbReference type="Proteomes" id="UP000198528"/>
    </source>
</evidence>
<evidence type="ECO:0000256" key="1">
    <source>
        <dbReference type="ARBA" id="ARBA00023002"/>
    </source>
</evidence>
<protein>
    <submittedName>
        <fullName evidence="3">Indolepyruvate ferredoxin oxidoreductase beta subunit</fullName>
    </submittedName>
</protein>
<keyword evidence="4" id="KW-1185">Reference proteome</keyword>
<dbReference type="EMBL" id="FMZL01000008">
    <property type="protein sequence ID" value="SDC30392.1"/>
    <property type="molecule type" value="Genomic_DNA"/>
</dbReference>
<feature type="domain" description="Pyruvate/ketoisovalerate oxidoreductase catalytic" evidence="2">
    <location>
        <begin position="11"/>
        <end position="189"/>
    </location>
</feature>
<gene>
    <name evidence="3" type="ORF">SAMN04487824_10830</name>
</gene>
<sequence length="195" mass="20141">MRRDIVLCGTGGQGTVLASRLLATAAMRKCLPVKTAETIGMAQRGGSVLSHVRVGEGVASPLVGSGRADVILAFEPAEAARQLRLLKLGGAVVVSNRPVVPVSAVTGGPAYDLDAVMGYLRGAVSNLTVVDADAAARELGSAKVLNVLLLGAATRTGALGFTVDEVRAAVHDVVPERFLALNDRALDYAKEEPCR</sequence>
<keyword evidence="1" id="KW-0560">Oxidoreductase</keyword>